<dbReference type="GO" id="GO:0003677">
    <property type="term" value="F:DNA binding"/>
    <property type="evidence" value="ECO:0007669"/>
    <property type="project" value="UniProtKB-KW"/>
</dbReference>
<evidence type="ECO:0000259" key="2">
    <source>
        <dbReference type="PROSITE" id="PS51294"/>
    </source>
</evidence>
<sequence length="212" mass="25982">MNKQPWSDIDKQKLIELVNENTLNMRIDWKQISMKIGNRTTLQCKLQYRNVLNKQRQKINYKWTAEEEIQLQLQGFMFGTKWNFIQQNYYPQLRPEQLQMKYHQINLRRLIYEEITSNPDKYKILNQNQIQALKYALERIDIIRQKLQRLNQNTPDLLSFDPLELQFYKMNMTDEYIQQMYKNEAFIKQLLNQQPNIHIMNLQTFDNIKQSK</sequence>
<keyword evidence="3" id="KW-0238">DNA-binding</keyword>
<dbReference type="Gene3D" id="1.10.10.60">
    <property type="entry name" value="Homeodomain-like"/>
    <property type="match status" value="1"/>
</dbReference>
<dbReference type="EMBL" id="CATOUU010000435">
    <property type="protein sequence ID" value="CAI9929450.1"/>
    <property type="molecule type" value="Genomic_DNA"/>
</dbReference>
<dbReference type="SUPFAM" id="SSF46689">
    <property type="entry name" value="Homeodomain-like"/>
    <property type="match status" value="2"/>
</dbReference>
<feature type="domain" description="HTH myb-type" evidence="2">
    <location>
        <begin position="1"/>
        <end position="56"/>
    </location>
</feature>
<proteinExistence type="predicted"/>
<accession>A0AA86P280</accession>
<dbReference type="InterPro" id="IPR009057">
    <property type="entry name" value="Homeodomain-like_sf"/>
</dbReference>
<keyword evidence="5" id="KW-1185">Reference proteome</keyword>
<dbReference type="PROSITE" id="PS50090">
    <property type="entry name" value="MYB_LIKE"/>
    <property type="match status" value="1"/>
</dbReference>
<evidence type="ECO:0000313" key="5">
    <source>
        <dbReference type="Proteomes" id="UP001642409"/>
    </source>
</evidence>
<dbReference type="CDD" id="cd00167">
    <property type="entry name" value="SANT"/>
    <property type="match status" value="1"/>
</dbReference>
<dbReference type="PROSITE" id="PS51294">
    <property type="entry name" value="HTH_MYB"/>
    <property type="match status" value="1"/>
</dbReference>
<dbReference type="Pfam" id="PF13921">
    <property type="entry name" value="Myb_DNA-bind_6"/>
    <property type="match status" value="1"/>
</dbReference>
<evidence type="ECO:0000313" key="4">
    <source>
        <dbReference type="EMBL" id="CAL6076372.1"/>
    </source>
</evidence>
<protein>
    <submittedName>
        <fullName evidence="3">Myb-like DNA-binding domain-containing protein</fullName>
    </submittedName>
    <submittedName>
        <fullName evidence="4">Myb-like_DNA-binding domain-containing protein</fullName>
    </submittedName>
</protein>
<dbReference type="InterPro" id="IPR001005">
    <property type="entry name" value="SANT/Myb"/>
</dbReference>
<reference evidence="4 5" key="2">
    <citation type="submission" date="2024-07" db="EMBL/GenBank/DDBJ databases">
        <authorList>
            <person name="Akdeniz Z."/>
        </authorList>
    </citation>
    <scope>NUCLEOTIDE SEQUENCE [LARGE SCALE GENOMIC DNA]</scope>
</reference>
<organism evidence="3">
    <name type="scientific">Hexamita inflata</name>
    <dbReference type="NCBI Taxonomy" id="28002"/>
    <lineage>
        <taxon>Eukaryota</taxon>
        <taxon>Metamonada</taxon>
        <taxon>Diplomonadida</taxon>
        <taxon>Hexamitidae</taxon>
        <taxon>Hexamitinae</taxon>
        <taxon>Hexamita</taxon>
    </lineage>
</organism>
<feature type="domain" description="Myb-like" evidence="1">
    <location>
        <begin position="1"/>
        <end position="52"/>
    </location>
</feature>
<dbReference type="SMART" id="SM00717">
    <property type="entry name" value="SANT"/>
    <property type="match status" value="2"/>
</dbReference>
<evidence type="ECO:0000313" key="3">
    <source>
        <dbReference type="EMBL" id="CAI9929450.1"/>
    </source>
</evidence>
<dbReference type="AlphaFoldDB" id="A0AA86P280"/>
<comment type="caution">
    <text evidence="3">The sequence shown here is derived from an EMBL/GenBank/DDBJ whole genome shotgun (WGS) entry which is preliminary data.</text>
</comment>
<evidence type="ECO:0000259" key="1">
    <source>
        <dbReference type="PROSITE" id="PS50090"/>
    </source>
</evidence>
<dbReference type="Proteomes" id="UP001642409">
    <property type="component" value="Unassembled WGS sequence"/>
</dbReference>
<gene>
    <name evidence="3" type="ORF">HINF_LOCUS17095</name>
    <name evidence="4" type="ORF">HINF_LOCUS57659</name>
</gene>
<reference evidence="3" key="1">
    <citation type="submission" date="2023-06" db="EMBL/GenBank/DDBJ databases">
        <authorList>
            <person name="Kurt Z."/>
        </authorList>
    </citation>
    <scope>NUCLEOTIDE SEQUENCE</scope>
</reference>
<dbReference type="InterPro" id="IPR017930">
    <property type="entry name" value="Myb_dom"/>
</dbReference>
<dbReference type="EMBL" id="CAXDID020000319">
    <property type="protein sequence ID" value="CAL6076372.1"/>
    <property type="molecule type" value="Genomic_DNA"/>
</dbReference>
<name>A0AA86P280_9EUKA</name>